<feature type="compositionally biased region" description="Acidic residues" evidence="1">
    <location>
        <begin position="236"/>
        <end position="245"/>
    </location>
</feature>
<sequence>MEDPIEVAYAPPPHTFNDLGWRAYDGKLLEPKLMDNGWSCFATSELIRKPDIRRTIFLDGSLNQWFAQANHIFGRLGITCDHRDYAFTDCIVYQLSYSAVNVLPEGFLFLCPLEDLQSSNSSSTQFRYPACAAYWSLDSSWSKRLSDDEAQMHRFPSLELTVNAHGQSWDKDVYTALQEFHRAKGFNPESQEVALHLGHSLFQLTTEGEALFSYLKGDSGWDEEYGVKSEKSVQEEQWEADNEEV</sequence>
<comment type="caution">
    <text evidence="2">The sequence shown here is derived from an EMBL/GenBank/DDBJ whole genome shotgun (WGS) entry which is preliminary data.</text>
</comment>
<name>A0AAD6SI36_9AGAR</name>
<accession>A0AAD6SI36</accession>
<organism evidence="2 3">
    <name type="scientific">Mycena alexandri</name>
    <dbReference type="NCBI Taxonomy" id="1745969"/>
    <lineage>
        <taxon>Eukaryota</taxon>
        <taxon>Fungi</taxon>
        <taxon>Dikarya</taxon>
        <taxon>Basidiomycota</taxon>
        <taxon>Agaricomycotina</taxon>
        <taxon>Agaricomycetes</taxon>
        <taxon>Agaricomycetidae</taxon>
        <taxon>Agaricales</taxon>
        <taxon>Marasmiineae</taxon>
        <taxon>Mycenaceae</taxon>
        <taxon>Mycena</taxon>
    </lineage>
</organism>
<feature type="region of interest" description="Disordered" evidence="1">
    <location>
        <begin position="225"/>
        <end position="245"/>
    </location>
</feature>
<dbReference type="AlphaFoldDB" id="A0AAD6SI36"/>
<dbReference type="Proteomes" id="UP001218188">
    <property type="component" value="Unassembled WGS sequence"/>
</dbReference>
<proteinExistence type="predicted"/>
<feature type="compositionally biased region" description="Basic and acidic residues" evidence="1">
    <location>
        <begin position="225"/>
        <end position="234"/>
    </location>
</feature>
<dbReference type="EMBL" id="JARJCM010000147">
    <property type="protein sequence ID" value="KAJ7025902.1"/>
    <property type="molecule type" value="Genomic_DNA"/>
</dbReference>
<evidence type="ECO:0000313" key="2">
    <source>
        <dbReference type="EMBL" id="KAJ7025902.1"/>
    </source>
</evidence>
<evidence type="ECO:0000313" key="3">
    <source>
        <dbReference type="Proteomes" id="UP001218188"/>
    </source>
</evidence>
<keyword evidence="3" id="KW-1185">Reference proteome</keyword>
<gene>
    <name evidence="2" type="ORF">C8F04DRAFT_1268755</name>
</gene>
<protein>
    <submittedName>
        <fullName evidence="2">Uncharacterized protein</fullName>
    </submittedName>
</protein>
<evidence type="ECO:0000256" key="1">
    <source>
        <dbReference type="SAM" id="MobiDB-lite"/>
    </source>
</evidence>
<reference evidence="2" key="1">
    <citation type="submission" date="2023-03" db="EMBL/GenBank/DDBJ databases">
        <title>Massive genome expansion in bonnet fungi (Mycena s.s.) driven by repeated elements and novel gene families across ecological guilds.</title>
        <authorList>
            <consortium name="Lawrence Berkeley National Laboratory"/>
            <person name="Harder C.B."/>
            <person name="Miyauchi S."/>
            <person name="Viragh M."/>
            <person name="Kuo A."/>
            <person name="Thoen E."/>
            <person name="Andreopoulos B."/>
            <person name="Lu D."/>
            <person name="Skrede I."/>
            <person name="Drula E."/>
            <person name="Henrissat B."/>
            <person name="Morin E."/>
            <person name="Kohler A."/>
            <person name="Barry K."/>
            <person name="LaButti K."/>
            <person name="Morin E."/>
            <person name="Salamov A."/>
            <person name="Lipzen A."/>
            <person name="Mereny Z."/>
            <person name="Hegedus B."/>
            <person name="Baldrian P."/>
            <person name="Stursova M."/>
            <person name="Weitz H."/>
            <person name="Taylor A."/>
            <person name="Grigoriev I.V."/>
            <person name="Nagy L.G."/>
            <person name="Martin F."/>
            <person name="Kauserud H."/>
        </authorList>
    </citation>
    <scope>NUCLEOTIDE SEQUENCE</scope>
    <source>
        <strain evidence="2">CBHHK200</strain>
    </source>
</reference>